<sequence>MKTYTPILAVAAAFVMAGCQNYTAQSADFSSAWHTGRVQAAASEVQKKASDNKDNKDTVIWNLELGTALRTEAMADLPPPADPKAAPSTPMGAGSGTLPTIADPSNQYLKDSLTAFERAADQIRKYDDQAKVHVGSEAGALMVNLAQLPYTGRGCDRIMLHVYAALDYMSLGNSDAARVELHRVYQAQVDAKDANEKRIAESQRLAAEAAKNGSKNQSGQKAVFDASAAQKNPAVNAALSDVDRETSGLIYQGYANYVNPYAVFLDGLFFMTNASGPSDTEHARKSFERLAGMTQNDFVKEDLATATDAANGRNPENLTYVVFETGSAASLQEWKLAVPVPVDQNKIVVATVALPRLRVDNTFAPYLDVSAAGTTTRTELLCNMDAVIAQDFHNEWPSILTKSLISTGLKAILNYQTQKQTSNSGGGYAQLFASLAMNIYSMASTIADTRSWTTLPKQFQYCRIVTPPDRTITVSAPGCQPHIVKLKAGKVNLVVIRNIAPGLPEFVDQAVLSI</sequence>
<organism evidence="1">
    <name type="scientific">mine drainage metagenome</name>
    <dbReference type="NCBI Taxonomy" id="410659"/>
    <lineage>
        <taxon>unclassified sequences</taxon>
        <taxon>metagenomes</taxon>
        <taxon>ecological metagenomes</taxon>
    </lineage>
</organism>
<evidence type="ECO:0008006" key="2">
    <source>
        <dbReference type="Google" id="ProtNLM"/>
    </source>
</evidence>
<dbReference type="EMBL" id="MLJW01000010">
    <property type="protein sequence ID" value="OIR14921.1"/>
    <property type="molecule type" value="Genomic_DNA"/>
</dbReference>
<evidence type="ECO:0000313" key="1">
    <source>
        <dbReference type="EMBL" id="OIR14921.1"/>
    </source>
</evidence>
<protein>
    <recommendedName>
        <fullName evidence="2">Lipoprotein</fullName>
    </recommendedName>
</protein>
<proteinExistence type="predicted"/>
<accession>A0A1J5T230</accession>
<gene>
    <name evidence="1" type="ORF">GALL_40370</name>
</gene>
<name>A0A1J5T230_9ZZZZ</name>
<reference evidence="1" key="1">
    <citation type="submission" date="2016-10" db="EMBL/GenBank/DDBJ databases">
        <title>Sequence of Gallionella enrichment culture.</title>
        <authorList>
            <person name="Poehlein A."/>
            <person name="Muehling M."/>
            <person name="Daniel R."/>
        </authorList>
    </citation>
    <scope>NUCLEOTIDE SEQUENCE</scope>
</reference>
<dbReference type="PROSITE" id="PS51257">
    <property type="entry name" value="PROKAR_LIPOPROTEIN"/>
    <property type="match status" value="1"/>
</dbReference>
<dbReference type="AlphaFoldDB" id="A0A1J5T230"/>
<comment type="caution">
    <text evidence="1">The sequence shown here is derived from an EMBL/GenBank/DDBJ whole genome shotgun (WGS) entry which is preliminary data.</text>
</comment>